<evidence type="ECO:0000256" key="1">
    <source>
        <dbReference type="SAM" id="MobiDB-lite"/>
    </source>
</evidence>
<name>A0A8H4W132_9HELO</name>
<dbReference type="EMBL" id="JAAMPI010001012">
    <property type="protein sequence ID" value="KAF4627194.1"/>
    <property type="molecule type" value="Genomic_DNA"/>
</dbReference>
<feature type="compositionally biased region" description="Basic and acidic residues" evidence="1">
    <location>
        <begin position="1"/>
        <end position="10"/>
    </location>
</feature>
<dbReference type="AlphaFoldDB" id="A0A8H4W132"/>
<feature type="compositionally biased region" description="Acidic residues" evidence="1">
    <location>
        <begin position="411"/>
        <end position="433"/>
    </location>
</feature>
<feature type="compositionally biased region" description="Polar residues" evidence="1">
    <location>
        <begin position="16"/>
        <end position="34"/>
    </location>
</feature>
<dbReference type="Proteomes" id="UP000566819">
    <property type="component" value="Unassembled WGS sequence"/>
</dbReference>
<sequence>MAEYPKKVQIEDFPDQSESAVQPQLDTTSSSRLATPTLLIEDEAPVVAKLTPTIEDIPKSESSLKSKSRTPSPKFTVDQPPSQIKESGTPSPNFTEDPTPTAPKSPLESKASRTSSPTSAGSPLERPTENPNDIIQRVGFALLNEPDEEAQALGFHLINASLDNQLRDLGFQSFHVGDTQVLVKGDIADQISTQEPEDDSDEDDDSDGTDLDVEEDWVRDIQSEGAVAPETKEGQVMPGALNDESVPNQSKKIIVNIPELGERHEWIPIKGQNSLSYKVFRGLPEVTGTELFGDLSTILPEPYNYRELIDLHSPYDEFCRAHFYQQFLQKMSEEDLSEYEEHLLDMDDTRSFQLFIFREIKRREKEYKKNQQNLPDDKKKFAGLPELESFLATMRKAIFCKTATEGPDPGCDSDYEDDEEEQDSVDEYTESENSADDKALSFPILKKLKADMKEKYEEFYDGHFETLYFKAKIIKYPHQNALQALAKELLEEEISEAKD</sequence>
<evidence type="ECO:0000313" key="3">
    <source>
        <dbReference type="Proteomes" id="UP000566819"/>
    </source>
</evidence>
<keyword evidence="3" id="KW-1185">Reference proteome</keyword>
<feature type="region of interest" description="Disordered" evidence="1">
    <location>
        <begin position="405"/>
        <end position="433"/>
    </location>
</feature>
<gene>
    <name evidence="2" type="ORF">G7Y89_g10963</name>
</gene>
<feature type="compositionally biased region" description="Polar residues" evidence="1">
    <location>
        <begin position="65"/>
        <end position="98"/>
    </location>
</feature>
<organism evidence="2 3">
    <name type="scientific">Cudoniella acicularis</name>
    <dbReference type="NCBI Taxonomy" id="354080"/>
    <lineage>
        <taxon>Eukaryota</taxon>
        <taxon>Fungi</taxon>
        <taxon>Dikarya</taxon>
        <taxon>Ascomycota</taxon>
        <taxon>Pezizomycotina</taxon>
        <taxon>Leotiomycetes</taxon>
        <taxon>Helotiales</taxon>
        <taxon>Tricladiaceae</taxon>
        <taxon>Cudoniella</taxon>
    </lineage>
</organism>
<reference evidence="2 3" key="1">
    <citation type="submission" date="2020-03" db="EMBL/GenBank/DDBJ databases">
        <title>Draft Genome Sequence of Cudoniella acicularis.</title>
        <authorList>
            <person name="Buettner E."/>
            <person name="Kellner H."/>
        </authorList>
    </citation>
    <scope>NUCLEOTIDE SEQUENCE [LARGE SCALE GENOMIC DNA]</scope>
    <source>
        <strain evidence="2 3">DSM 108380</strain>
    </source>
</reference>
<feature type="region of interest" description="Disordered" evidence="1">
    <location>
        <begin position="1"/>
        <end position="132"/>
    </location>
</feature>
<feature type="compositionally biased region" description="Acidic residues" evidence="1">
    <location>
        <begin position="195"/>
        <end position="211"/>
    </location>
</feature>
<protein>
    <submittedName>
        <fullName evidence="2">Uncharacterized protein</fullName>
    </submittedName>
</protein>
<proteinExistence type="predicted"/>
<feature type="compositionally biased region" description="Polar residues" evidence="1">
    <location>
        <begin position="112"/>
        <end position="121"/>
    </location>
</feature>
<accession>A0A8H4W132</accession>
<feature type="region of interest" description="Disordered" evidence="1">
    <location>
        <begin position="189"/>
        <end position="211"/>
    </location>
</feature>
<comment type="caution">
    <text evidence="2">The sequence shown here is derived from an EMBL/GenBank/DDBJ whole genome shotgun (WGS) entry which is preliminary data.</text>
</comment>
<evidence type="ECO:0000313" key="2">
    <source>
        <dbReference type="EMBL" id="KAF4627194.1"/>
    </source>
</evidence>
<feature type="region of interest" description="Disordered" evidence="1">
    <location>
        <begin position="224"/>
        <end position="245"/>
    </location>
</feature>